<reference evidence="2 4" key="1">
    <citation type="submission" date="2018-06" db="EMBL/GenBank/DDBJ databases">
        <title>Genomic Encyclopedia of Archaeal and Bacterial Type Strains, Phase II (KMG-II): from individual species to whole genera.</title>
        <authorList>
            <person name="Goeker M."/>
        </authorList>
    </citation>
    <scope>NUCLEOTIDE SEQUENCE [LARGE SCALE GENOMIC DNA]</scope>
    <source>
        <strain evidence="2 4">DSM 18710</strain>
    </source>
</reference>
<evidence type="ECO:0000313" key="3">
    <source>
        <dbReference type="EMBL" id="SUC12320.1"/>
    </source>
</evidence>
<keyword evidence="4" id="KW-1185">Reference proteome</keyword>
<name>A0A379F104_9BACT</name>
<dbReference type="Proteomes" id="UP000249852">
    <property type="component" value="Unassembled WGS sequence"/>
</dbReference>
<evidence type="ECO:0000313" key="2">
    <source>
        <dbReference type="EMBL" id="RAS43622.1"/>
    </source>
</evidence>
<gene>
    <name evidence="2" type="ORF">BC673_12219</name>
    <name evidence="3" type="ORF">NCTC13043_00922</name>
</gene>
<dbReference type="Gene3D" id="2.60.40.10">
    <property type="entry name" value="Immunoglobulins"/>
    <property type="match status" value="1"/>
</dbReference>
<dbReference type="OrthoDB" id="826619at2"/>
<keyword evidence="1" id="KW-0732">Signal</keyword>
<evidence type="ECO:0000256" key="1">
    <source>
        <dbReference type="SAM" id="SignalP"/>
    </source>
</evidence>
<dbReference type="AlphaFoldDB" id="A0A379F104"/>
<protein>
    <submittedName>
        <fullName evidence="3">Protein of uncharacterized function (DUF1573)</fullName>
    </submittedName>
    <submittedName>
        <fullName evidence="2">Uncharacterized protein DUF1573</fullName>
    </submittedName>
</protein>
<dbReference type="Proteomes" id="UP000254235">
    <property type="component" value="Unassembled WGS sequence"/>
</dbReference>
<evidence type="ECO:0000313" key="5">
    <source>
        <dbReference type="Proteomes" id="UP000254235"/>
    </source>
</evidence>
<dbReference type="PANTHER" id="PTHR37833">
    <property type="entry name" value="LIPOPROTEIN-RELATED"/>
    <property type="match status" value="1"/>
</dbReference>
<dbReference type="EMBL" id="QLTQ01000022">
    <property type="protein sequence ID" value="RAS43622.1"/>
    <property type="molecule type" value="Genomic_DNA"/>
</dbReference>
<dbReference type="PANTHER" id="PTHR37833:SF1">
    <property type="entry name" value="SIGNAL PEPTIDE PROTEIN"/>
    <property type="match status" value="1"/>
</dbReference>
<dbReference type="Pfam" id="PF07610">
    <property type="entry name" value="DUF1573"/>
    <property type="match status" value="1"/>
</dbReference>
<dbReference type="EMBL" id="UGTP01000001">
    <property type="protein sequence ID" value="SUC12320.1"/>
    <property type="molecule type" value="Genomic_DNA"/>
</dbReference>
<organism evidence="3 5">
    <name type="scientific">Prevotella pallens</name>
    <dbReference type="NCBI Taxonomy" id="60133"/>
    <lineage>
        <taxon>Bacteria</taxon>
        <taxon>Pseudomonadati</taxon>
        <taxon>Bacteroidota</taxon>
        <taxon>Bacteroidia</taxon>
        <taxon>Bacteroidales</taxon>
        <taxon>Prevotellaceae</taxon>
        <taxon>Prevotella</taxon>
    </lineage>
</organism>
<sequence>MKKLVLMILFMTIGITMVSAQNQAEFKFDQITINVGTFPASSPVKKAVFTFTNVGNAPLVINEVIASCGCTIPKYDRRPIAPGQKGSIEITYNGQGKFTGHFKKSITIKSNARTEMTRIYIEGVMEGGK</sequence>
<dbReference type="GeneID" id="78570627"/>
<feature type="signal peptide" evidence="1">
    <location>
        <begin position="1"/>
        <end position="20"/>
    </location>
</feature>
<evidence type="ECO:0000313" key="4">
    <source>
        <dbReference type="Proteomes" id="UP000249852"/>
    </source>
</evidence>
<dbReference type="InterPro" id="IPR011467">
    <property type="entry name" value="DUF1573"/>
</dbReference>
<reference evidence="3 5" key="2">
    <citation type="submission" date="2018-06" db="EMBL/GenBank/DDBJ databases">
        <authorList>
            <consortium name="Pathogen Informatics"/>
            <person name="Doyle S."/>
        </authorList>
    </citation>
    <scope>NUCLEOTIDE SEQUENCE [LARGE SCALE GENOMIC DNA]</scope>
    <source>
        <strain evidence="3 5">NCTC13043</strain>
    </source>
</reference>
<accession>A0A379F104</accession>
<proteinExistence type="predicted"/>
<dbReference type="InterPro" id="IPR013783">
    <property type="entry name" value="Ig-like_fold"/>
</dbReference>
<dbReference type="RefSeq" id="WP_006045066.1">
    <property type="nucleotide sequence ID" value="NZ_CAKAQN010000034.1"/>
</dbReference>
<feature type="chain" id="PRO_5044586543" evidence="1">
    <location>
        <begin position="21"/>
        <end position="129"/>
    </location>
</feature>